<reference evidence="3 4" key="1">
    <citation type="submission" date="2023-11" db="EMBL/GenBank/DDBJ databases">
        <title>Winogradskyella pelagius sp. nov., isolated from coastal sediment.</title>
        <authorList>
            <person name="Li F."/>
        </authorList>
    </citation>
    <scope>NUCLEOTIDE SEQUENCE [LARGE SCALE GENOMIC DNA]</scope>
    <source>
        <strain evidence="3 4">KCTC 23502</strain>
    </source>
</reference>
<dbReference type="InterPro" id="IPR026444">
    <property type="entry name" value="Secre_tail"/>
</dbReference>
<keyword evidence="1" id="KW-0732">Signal</keyword>
<dbReference type="EMBL" id="JAXDAE010000005">
    <property type="protein sequence ID" value="MDY2587093.1"/>
    <property type="molecule type" value="Genomic_DNA"/>
</dbReference>
<dbReference type="SUPFAM" id="SSF141072">
    <property type="entry name" value="CalX-like"/>
    <property type="match status" value="1"/>
</dbReference>
<proteinExistence type="predicted"/>
<comment type="caution">
    <text evidence="3">The sequence shown here is derived from an EMBL/GenBank/DDBJ whole genome shotgun (WGS) entry which is preliminary data.</text>
</comment>
<organism evidence="3 4">
    <name type="scientific">Winogradskyella aquimaris</name>
    <dbReference type="NCBI Taxonomy" id="864074"/>
    <lineage>
        <taxon>Bacteria</taxon>
        <taxon>Pseudomonadati</taxon>
        <taxon>Bacteroidota</taxon>
        <taxon>Flavobacteriia</taxon>
        <taxon>Flavobacteriales</taxon>
        <taxon>Flavobacteriaceae</taxon>
        <taxon>Winogradskyella</taxon>
    </lineage>
</organism>
<dbReference type="RefSeq" id="WP_320555465.1">
    <property type="nucleotide sequence ID" value="NZ_JAXDAE010000005.1"/>
</dbReference>
<dbReference type="Pfam" id="PF18962">
    <property type="entry name" value="Por_Secre_tail"/>
    <property type="match status" value="1"/>
</dbReference>
<sequence>MKHFYTFLVAILFTSLGFGQTTLYSEDFTGQNGKGATGPGGSSPTIDLTGVSWTIDVTNADLSATSDWFRVENEAFEGQDVDGTQQTNGSGNGPIWISPSIPISGYTDVSISIDAVETGTMENQDFIRASYQIDGGSIIQFAQEIDDFNTATLQVSGLSGSSLVIYVEMDNNAGTESISFDNVLVQGTLASSNPTIGFGTATSTENETNTTFTSSNIPITVTNYDGNQIDIDVSVTGGTAEAGDYAFTSPTSLSFTADGTQNITIDINADADFDDETVELTLTETSSVTGLVISQATHTVTIIDDDTPPLPNIVINEILADSNVIDANGDGTPSATDDEFVELVNNEIFAVDITGYTLSDGVSVRHTFGSVVIPAGGSVVVFGGGTPTGISGISTVASTGGLGLNNGGDTVTLEDTSSNVVATYSYGSEGGNDQSLGRNEDLFGAFVQHTSIQTNPVTASPGLYNTSGLPFSTITWKGFVDNDWANSANWSSGNVPTVLDDVLILQTANHPIISASTSANTVLVNPGAGIETTGSSILTLTTLTLESTSNSYSSLKTTDGNGVVGTVRYNRFVNGIGSGLTEGNDLISPPLSGQNFGDFTAANPNLATAADGITKAFAPFNNDTDTYDNYDTTSNALTSMTGQGAGFRVATTDGSNLLFEGPPITSGASIVSIGTGSFGIWNLIGNRFPAYLHLGDFLDANSAMFDPSFAGIYGYDGAAADGWTIWDSNSDQDLLIAPGQGFFVAVNASGTFSFNANMTRIGNADDFILGRNSSSSNTPIANILLSNEDAFYETNLYFRANNTRGLDPGYDTGAHFGNAKGIFTHLVEDNNGVEFFNQSLPLDDLNGVVVPLGVKSPAQTQITFRLGQNSSLPEPINVYLEDNVTNTFTLLNTTDYVLTPNTSLTGTGRFYIHFTNTTLSAPDNTFETLTIYANQSNRSINISGEVDDNTTASVYDIQGRLITSKALTSSLRLQSIDANAINTGVYIVVIRNGNESKTQKIILK</sequence>
<evidence type="ECO:0000313" key="3">
    <source>
        <dbReference type="EMBL" id="MDY2587093.1"/>
    </source>
</evidence>
<dbReference type="InterPro" id="IPR038081">
    <property type="entry name" value="CalX-like_sf"/>
</dbReference>
<dbReference type="Gene3D" id="2.60.40.1260">
    <property type="entry name" value="Lamin Tail domain"/>
    <property type="match status" value="1"/>
</dbReference>
<dbReference type="InterPro" id="IPR036415">
    <property type="entry name" value="Lamin_tail_dom_sf"/>
</dbReference>
<dbReference type="Pfam" id="PF00932">
    <property type="entry name" value="LTD"/>
    <property type="match status" value="1"/>
</dbReference>
<protein>
    <submittedName>
        <fullName evidence="3">Lamin tail domain-containing protein</fullName>
    </submittedName>
</protein>
<keyword evidence="4" id="KW-1185">Reference proteome</keyword>
<dbReference type="SUPFAM" id="SSF74853">
    <property type="entry name" value="Lamin A/C globular tail domain"/>
    <property type="match status" value="1"/>
</dbReference>
<dbReference type="InterPro" id="IPR001322">
    <property type="entry name" value="Lamin_tail_dom"/>
</dbReference>
<accession>A0ABU5ELD2</accession>
<dbReference type="Gene3D" id="2.60.40.2030">
    <property type="match status" value="1"/>
</dbReference>
<dbReference type="NCBIfam" id="TIGR04183">
    <property type="entry name" value="Por_Secre_tail"/>
    <property type="match status" value="1"/>
</dbReference>
<dbReference type="PROSITE" id="PS51841">
    <property type="entry name" value="LTD"/>
    <property type="match status" value="1"/>
</dbReference>
<dbReference type="Proteomes" id="UP001285855">
    <property type="component" value="Unassembled WGS sequence"/>
</dbReference>
<evidence type="ECO:0000259" key="2">
    <source>
        <dbReference type="PROSITE" id="PS51841"/>
    </source>
</evidence>
<name>A0ABU5ELD2_9FLAO</name>
<evidence type="ECO:0000256" key="1">
    <source>
        <dbReference type="ARBA" id="ARBA00022729"/>
    </source>
</evidence>
<gene>
    <name evidence="3" type="ORF">SNF14_07055</name>
</gene>
<feature type="domain" description="LTD" evidence="2">
    <location>
        <begin position="308"/>
        <end position="428"/>
    </location>
</feature>
<evidence type="ECO:0000313" key="4">
    <source>
        <dbReference type="Proteomes" id="UP001285855"/>
    </source>
</evidence>